<dbReference type="Proteomes" id="UP000031668">
    <property type="component" value="Unassembled WGS sequence"/>
</dbReference>
<keyword evidence="2" id="KW-1185">Reference proteome</keyword>
<name>A0A0C2NF03_THEKT</name>
<reference evidence="1 2" key="1">
    <citation type="journal article" date="2014" name="Genome Biol. Evol.">
        <title>The genome of the myxosporean Thelohanellus kitauei shows adaptations to nutrient acquisition within its fish host.</title>
        <authorList>
            <person name="Yang Y."/>
            <person name="Xiong J."/>
            <person name="Zhou Z."/>
            <person name="Huo F."/>
            <person name="Miao W."/>
            <person name="Ran C."/>
            <person name="Liu Y."/>
            <person name="Zhang J."/>
            <person name="Feng J."/>
            <person name="Wang M."/>
            <person name="Wang M."/>
            <person name="Wang L."/>
            <person name="Yao B."/>
        </authorList>
    </citation>
    <scope>NUCLEOTIDE SEQUENCE [LARGE SCALE GENOMIC DNA]</scope>
    <source>
        <strain evidence="1">Wuqing</strain>
    </source>
</reference>
<protein>
    <submittedName>
        <fullName evidence="1">Uncharacterized protein</fullName>
    </submittedName>
</protein>
<evidence type="ECO:0000313" key="1">
    <source>
        <dbReference type="EMBL" id="KII74945.1"/>
    </source>
</evidence>
<sequence length="122" mass="14202">MPEVDIKLSGQNRKHDIIVADSHNRVQSFAIVLQDCSSSKNLKSQNNSISTVLNSRLTQHARLDDNFKARKKIPYAIYLSFNIYYHRINFNWTVKNVRRIRELSGHLSVVFYVVNPSQMCHI</sequence>
<comment type="caution">
    <text evidence="1">The sequence shown here is derived from an EMBL/GenBank/DDBJ whole genome shotgun (WGS) entry which is preliminary data.</text>
</comment>
<gene>
    <name evidence="1" type="ORF">RF11_01247</name>
</gene>
<dbReference type="EMBL" id="JWZT01000165">
    <property type="protein sequence ID" value="KII74945.1"/>
    <property type="molecule type" value="Genomic_DNA"/>
</dbReference>
<accession>A0A0C2NF03</accession>
<evidence type="ECO:0000313" key="2">
    <source>
        <dbReference type="Proteomes" id="UP000031668"/>
    </source>
</evidence>
<organism evidence="1 2">
    <name type="scientific">Thelohanellus kitauei</name>
    <name type="common">Myxosporean</name>
    <dbReference type="NCBI Taxonomy" id="669202"/>
    <lineage>
        <taxon>Eukaryota</taxon>
        <taxon>Metazoa</taxon>
        <taxon>Cnidaria</taxon>
        <taxon>Myxozoa</taxon>
        <taxon>Myxosporea</taxon>
        <taxon>Bivalvulida</taxon>
        <taxon>Platysporina</taxon>
        <taxon>Myxobolidae</taxon>
        <taxon>Thelohanellus</taxon>
    </lineage>
</organism>
<dbReference type="AlphaFoldDB" id="A0A0C2NF03"/>
<proteinExistence type="predicted"/>